<gene>
    <name evidence="2" type="ORF">ACH5RR_000887</name>
</gene>
<organism evidence="2 3">
    <name type="scientific">Cinchona calisaya</name>
    <dbReference type="NCBI Taxonomy" id="153742"/>
    <lineage>
        <taxon>Eukaryota</taxon>
        <taxon>Viridiplantae</taxon>
        <taxon>Streptophyta</taxon>
        <taxon>Embryophyta</taxon>
        <taxon>Tracheophyta</taxon>
        <taxon>Spermatophyta</taxon>
        <taxon>Magnoliopsida</taxon>
        <taxon>eudicotyledons</taxon>
        <taxon>Gunneridae</taxon>
        <taxon>Pentapetalae</taxon>
        <taxon>asterids</taxon>
        <taxon>lamiids</taxon>
        <taxon>Gentianales</taxon>
        <taxon>Rubiaceae</taxon>
        <taxon>Cinchonoideae</taxon>
        <taxon>Cinchoneae</taxon>
        <taxon>Cinchona</taxon>
    </lineage>
</organism>
<dbReference type="EMBL" id="JBJUIK010000001">
    <property type="protein sequence ID" value="KAL3537521.1"/>
    <property type="molecule type" value="Genomic_DNA"/>
</dbReference>
<evidence type="ECO:0000256" key="1">
    <source>
        <dbReference type="SAM" id="Phobius"/>
    </source>
</evidence>
<name>A0ABD3B270_9GENT</name>
<sequence>MLNSGVLHGQQGLYRPWYFLTTFVHYVKVKQNSSKSSTLTLYLNHNLHRFFIQEINQFLPYLHSFLFCFGALSNLCLFASLFSFLWCRNLCILAPIKGKRL</sequence>
<evidence type="ECO:0000313" key="2">
    <source>
        <dbReference type="EMBL" id="KAL3537521.1"/>
    </source>
</evidence>
<feature type="transmembrane region" description="Helical" evidence="1">
    <location>
        <begin position="64"/>
        <end position="87"/>
    </location>
</feature>
<comment type="caution">
    <text evidence="2">The sequence shown here is derived from an EMBL/GenBank/DDBJ whole genome shotgun (WGS) entry which is preliminary data.</text>
</comment>
<keyword evidence="1" id="KW-1133">Transmembrane helix</keyword>
<accession>A0ABD3B270</accession>
<dbReference type="Proteomes" id="UP001630127">
    <property type="component" value="Unassembled WGS sequence"/>
</dbReference>
<dbReference type="AlphaFoldDB" id="A0ABD3B270"/>
<keyword evidence="3" id="KW-1185">Reference proteome</keyword>
<evidence type="ECO:0000313" key="3">
    <source>
        <dbReference type="Proteomes" id="UP001630127"/>
    </source>
</evidence>
<protein>
    <submittedName>
        <fullName evidence="2">Uncharacterized protein</fullName>
    </submittedName>
</protein>
<proteinExistence type="predicted"/>
<reference evidence="2 3" key="1">
    <citation type="submission" date="2024-11" db="EMBL/GenBank/DDBJ databases">
        <title>A near-complete genome assembly of Cinchona calisaya.</title>
        <authorList>
            <person name="Lian D.C."/>
            <person name="Zhao X.W."/>
            <person name="Wei L."/>
        </authorList>
    </citation>
    <scope>NUCLEOTIDE SEQUENCE [LARGE SCALE GENOMIC DNA]</scope>
    <source>
        <tissue evidence="2">Nenye</tissue>
    </source>
</reference>
<keyword evidence="1" id="KW-0472">Membrane</keyword>
<keyword evidence="1" id="KW-0812">Transmembrane</keyword>